<dbReference type="PANTHER" id="PTHR47326">
    <property type="entry name" value="TRANSPOSABLE ELEMENT TC3 TRANSPOSASE-LIKE PROTEIN"/>
    <property type="match status" value="1"/>
</dbReference>
<evidence type="ECO:0000259" key="1">
    <source>
        <dbReference type="Pfam" id="PF16087"/>
    </source>
</evidence>
<proteinExistence type="predicted"/>
<protein>
    <recommendedName>
        <fullName evidence="1">DUF4817 domain-containing protein</fullName>
    </recommendedName>
</protein>
<feature type="domain" description="DUF4817" evidence="1">
    <location>
        <begin position="6"/>
        <end position="59"/>
    </location>
</feature>
<name>S4P1Q6_9NEOP</name>
<organism evidence="2">
    <name type="scientific">Pararge aegeria</name>
    <name type="common">speckled wood butterfly</name>
    <dbReference type="NCBI Taxonomy" id="116150"/>
    <lineage>
        <taxon>Eukaryota</taxon>
        <taxon>Metazoa</taxon>
        <taxon>Ecdysozoa</taxon>
        <taxon>Arthropoda</taxon>
        <taxon>Hexapoda</taxon>
        <taxon>Insecta</taxon>
        <taxon>Pterygota</taxon>
        <taxon>Neoptera</taxon>
        <taxon>Endopterygota</taxon>
        <taxon>Lepidoptera</taxon>
        <taxon>Glossata</taxon>
        <taxon>Ditrysia</taxon>
        <taxon>Papilionoidea</taxon>
        <taxon>Nymphalidae</taxon>
        <taxon>Satyrinae</taxon>
        <taxon>Satyrini</taxon>
        <taxon>Parargina</taxon>
        <taxon>Pararge</taxon>
    </lineage>
</organism>
<reference evidence="2" key="1">
    <citation type="journal article" date="2013" name="BMC Genomics">
        <title>Unscrambling butterfly oogenesis.</title>
        <authorList>
            <person name="Carter J.M."/>
            <person name="Baker S.C."/>
            <person name="Pink R."/>
            <person name="Carter D.R."/>
            <person name="Collins A."/>
            <person name="Tomlin J."/>
            <person name="Gibbs M."/>
            <person name="Breuker C.J."/>
        </authorList>
    </citation>
    <scope>NUCLEOTIDE SEQUENCE</scope>
    <source>
        <tissue evidence="2">Ovary</tissue>
    </source>
</reference>
<dbReference type="PANTHER" id="PTHR47326:SF1">
    <property type="entry name" value="HTH PSQ-TYPE DOMAIN-CONTAINING PROTEIN"/>
    <property type="match status" value="1"/>
</dbReference>
<evidence type="ECO:0000313" key="2">
    <source>
        <dbReference type="EMBL" id="JAA80195.1"/>
    </source>
</evidence>
<dbReference type="EMBL" id="GAIX01012365">
    <property type="protein sequence ID" value="JAA80195.1"/>
    <property type="molecule type" value="Transcribed_RNA"/>
</dbReference>
<dbReference type="InterPro" id="IPR032135">
    <property type="entry name" value="DUF4817"/>
</dbReference>
<reference evidence="2" key="2">
    <citation type="submission" date="2013-05" db="EMBL/GenBank/DDBJ databases">
        <authorList>
            <person name="Carter J.-M."/>
            <person name="Baker S.C."/>
            <person name="Pink R."/>
            <person name="Carter D.R.F."/>
            <person name="Collins A."/>
            <person name="Tomlin J."/>
            <person name="Gibbs M."/>
            <person name="Breuker C.J."/>
        </authorList>
    </citation>
    <scope>NUCLEOTIDE SEQUENCE</scope>
    <source>
        <tissue evidence="2">Ovary</tissue>
    </source>
</reference>
<feature type="non-terminal residue" evidence="2">
    <location>
        <position position="123"/>
    </location>
</feature>
<sequence>MTTYSNEEYADIIMVYGAARGVARAAQRLYQERFPGRRLPGRRVFQDTYRRLRETGSVNFHEPRGHVVRHNVEVDERILALFEEDDTRSIRYVAAQLDISIWKVWKVLRQNEKYPFHETPVQG</sequence>
<dbReference type="AlphaFoldDB" id="S4P1Q6"/>
<dbReference type="Pfam" id="PF16087">
    <property type="entry name" value="DUF4817"/>
    <property type="match status" value="1"/>
</dbReference>
<accession>S4P1Q6</accession>